<dbReference type="EMBL" id="BDSA01000003">
    <property type="protein sequence ID" value="GBE61416.1"/>
    <property type="molecule type" value="Genomic_DNA"/>
</dbReference>
<sequence length="866" mass="97420">MECRLGVYISCFYVIAFVIASEYSEVSSALRKWDGKETTNNAVLEIVTLRYEYCDPWSEWSVCDSNNQHLRLRWCVFKRRNAPVTDANNPTGISRETLERLRFIEDKPRQHLSPDEVAELFWQQVNCTDASLAYDGVSGQKQSDTDQVLPFNRINVGQRTDVVNDQYTHMDSEVSNMVGYPILGSEHKMLQEKTAFDQLKPHCQMELNKMSRDIYTRRELAKIEREQAILRRDVSRQRYDNVCAGVLSALDPHILSQIEEDKRYAKVEYDRAEDALKQQISNARVADDRARAKISANNTTGNVKIDQLRHDIYKQRQYAREVQVRMESPRDVARQRYDNVCAGVLSALDPHILSQIEEDKRRAKVEYDRAEEALKQQISNARFADDRAIAVFKAESGRWAKEIGLEANGVKDTSQRDRSAEEQLDNNVQNVKERIQSADLTPPDKREVLEEGRYHTSNSDHKPHNNFKEATSISKKQDQDIYGNLHAESRSAESNESLVNDGSTISHKNKSNDHLAKPNLTGPTSGNQSNRVDVSTTNNGVHEKTDEYEPLSDATDHTSKTVLNPGLWKMHARGTEKRRIAPTSRYNAVSSKSDIQGESKHGVNAEAQVINSGVNEATHFDVTKHLWIAVDEMDTNRYVKDLEHAIAITNGKRIGTIQPLHEKRHHRPLTGTAQTGLETLIKESKNIQVPQPSVEVGGDNSYKSLNHASSQDGKGLKEWTWTSMPLELDELKGSTNPNHNGTHRVAVKVMRRTSGTADEGINIPTKSSPATSEEPTPKKRNPQTIKTAGAGFAALLILTAGSAAYYKKKRLCRASSSSLTEEVGFDIYEGGNATNVETAVHIGDDSWAETMNNSSRDSIHSSLARE</sequence>
<keyword evidence="3" id="KW-0472">Membrane</keyword>
<feature type="region of interest" description="Disordered" evidence="2">
    <location>
        <begin position="453"/>
        <end position="560"/>
    </location>
</feature>
<feature type="compositionally biased region" description="Polar residues" evidence="2">
    <location>
        <begin position="521"/>
        <end position="540"/>
    </location>
</feature>
<feature type="region of interest" description="Disordered" evidence="2">
    <location>
        <begin position="575"/>
        <end position="600"/>
    </location>
</feature>
<evidence type="ECO:0000256" key="3">
    <source>
        <dbReference type="SAM" id="Phobius"/>
    </source>
</evidence>
<dbReference type="Proteomes" id="UP000236319">
    <property type="component" value="Unassembled WGS sequence"/>
</dbReference>
<keyword evidence="3" id="KW-0812">Transmembrane</keyword>
<dbReference type="GeneID" id="39875186"/>
<proteinExistence type="predicted"/>
<dbReference type="OrthoDB" id="10407063at2759"/>
<accession>A0A2H6KEJ9</accession>
<comment type="caution">
    <text evidence="4">The sequence shown here is derived from an EMBL/GenBank/DDBJ whole genome shotgun (WGS) entry which is preliminary data.</text>
</comment>
<feature type="coiled-coil region" evidence="1">
    <location>
        <begin position="353"/>
        <end position="387"/>
    </location>
</feature>
<evidence type="ECO:0000256" key="2">
    <source>
        <dbReference type="SAM" id="MobiDB-lite"/>
    </source>
</evidence>
<evidence type="ECO:0000313" key="5">
    <source>
        <dbReference type="Proteomes" id="UP000236319"/>
    </source>
</evidence>
<reference evidence="4 5" key="1">
    <citation type="journal article" date="2017" name="BMC Genomics">
        <title>Whole-genome assembly of Babesia ovata and comparative genomics between closely related pathogens.</title>
        <authorList>
            <person name="Yamagishi J."/>
            <person name="Asada M."/>
            <person name="Hakimi H."/>
            <person name="Tanaka T.Q."/>
            <person name="Sugimoto C."/>
            <person name="Kawazu S."/>
        </authorList>
    </citation>
    <scope>NUCLEOTIDE SEQUENCE [LARGE SCALE GENOMIC DNA]</scope>
    <source>
        <strain evidence="4 5">Miyake</strain>
    </source>
</reference>
<feature type="compositionally biased region" description="Polar residues" evidence="2">
    <location>
        <begin position="494"/>
        <end position="506"/>
    </location>
</feature>
<feature type="region of interest" description="Disordered" evidence="2">
    <location>
        <begin position="754"/>
        <end position="784"/>
    </location>
</feature>
<dbReference type="VEuPathDB" id="PiroplasmaDB:BOVATA_029090"/>
<dbReference type="AlphaFoldDB" id="A0A2H6KEJ9"/>
<evidence type="ECO:0000313" key="4">
    <source>
        <dbReference type="EMBL" id="GBE61416.1"/>
    </source>
</evidence>
<keyword evidence="1" id="KW-0175">Coiled coil</keyword>
<protein>
    <submittedName>
        <fullName evidence="4">Uncharacterized protein</fullName>
    </submittedName>
</protein>
<keyword evidence="3" id="KW-1133">Transmembrane helix</keyword>
<name>A0A2H6KEJ9_9APIC</name>
<evidence type="ECO:0000256" key="1">
    <source>
        <dbReference type="SAM" id="Coils"/>
    </source>
</evidence>
<organism evidence="4 5">
    <name type="scientific">Babesia ovata</name>
    <dbReference type="NCBI Taxonomy" id="189622"/>
    <lineage>
        <taxon>Eukaryota</taxon>
        <taxon>Sar</taxon>
        <taxon>Alveolata</taxon>
        <taxon>Apicomplexa</taxon>
        <taxon>Aconoidasida</taxon>
        <taxon>Piroplasmida</taxon>
        <taxon>Babesiidae</taxon>
        <taxon>Babesia</taxon>
    </lineage>
</organism>
<gene>
    <name evidence="4" type="ORF">BOVATA_029090</name>
</gene>
<feature type="transmembrane region" description="Helical" evidence="3">
    <location>
        <begin position="788"/>
        <end position="806"/>
    </location>
</feature>
<feature type="compositionally biased region" description="Polar residues" evidence="2">
    <location>
        <begin position="764"/>
        <end position="774"/>
    </location>
</feature>
<feature type="compositionally biased region" description="Polar residues" evidence="2">
    <location>
        <begin position="584"/>
        <end position="594"/>
    </location>
</feature>
<feature type="compositionally biased region" description="Basic and acidic residues" evidence="2">
    <location>
        <begin position="453"/>
        <end position="467"/>
    </location>
</feature>
<keyword evidence="5" id="KW-1185">Reference proteome</keyword>
<dbReference type="RefSeq" id="XP_028867659.1">
    <property type="nucleotide sequence ID" value="XM_029011826.1"/>
</dbReference>